<evidence type="ECO:0000313" key="4">
    <source>
        <dbReference type="EMBL" id="OEJ95992.1"/>
    </source>
</evidence>
<dbReference type="CDD" id="cd04181">
    <property type="entry name" value="NTP_transferase"/>
    <property type="match status" value="1"/>
</dbReference>
<dbReference type="Proteomes" id="UP000095329">
    <property type="component" value="Unassembled WGS sequence"/>
</dbReference>
<evidence type="ECO:0000259" key="2">
    <source>
        <dbReference type="Pfam" id="PF00483"/>
    </source>
</evidence>
<feature type="domain" description="Mannose-1-phosphate guanyltransferase C-terminal" evidence="3">
    <location>
        <begin position="253"/>
        <end position="333"/>
    </location>
</feature>
<evidence type="ECO:0000256" key="1">
    <source>
        <dbReference type="ARBA" id="ARBA00007274"/>
    </source>
</evidence>
<dbReference type="InterPro" id="IPR029044">
    <property type="entry name" value="Nucleotide-diphossugar_trans"/>
</dbReference>
<sequence length="360" mass="37316">MTEAILLVGGKGTRLRPMTVNTPKPMVPAAGVPFLTHQLARARAAGVEHIVLATSYLAEVFEPYFGDGSSLGLHLEYVTEVEPLGTGGAIRNVASRLTSGPDEPVLIFNGDILTGLDIRALVDTHETSGADVSLHLTRVEDPRAFGLVPTDPTGRVTAFLEKPQTPEEIVTDQINAGAYVFRRSVIDTIPADRPVSVERETFPGLLADGAHLQGMVDSTYWLDLGTPQAFVRGSADLVLGRAPSPAVPGRCGDRLVVDGASVAPDAKLTGGTVIGAGATVGEGARIDGSAVMAGAVVEPGAVVTDSLVGEGARIGARTVLHGAVIGDGAHVGADNELRDGVRVWCGARLPDASVRFSSDQ</sequence>
<dbReference type="eggNOG" id="COG1208">
    <property type="taxonomic scope" value="Bacteria"/>
</dbReference>
<dbReference type="PANTHER" id="PTHR22572">
    <property type="entry name" value="SUGAR-1-PHOSPHATE GUANYL TRANSFERASE"/>
    <property type="match status" value="1"/>
</dbReference>
<protein>
    <submittedName>
        <fullName evidence="4">GDP-mannose pyrophosphorylase</fullName>
    </submittedName>
</protein>
<dbReference type="InterPro" id="IPR005835">
    <property type="entry name" value="NTP_transferase_dom"/>
</dbReference>
<dbReference type="SUPFAM" id="SSF53448">
    <property type="entry name" value="Nucleotide-diphospho-sugar transferases"/>
    <property type="match status" value="1"/>
</dbReference>
<comment type="similarity">
    <text evidence="1">Belongs to the transferase hexapeptide repeat family.</text>
</comment>
<reference evidence="4 5" key="1">
    <citation type="journal article" date="2013" name="Genome Announc.">
        <title>Genome Sequence of Streptomyces violaceusniger Strain SPC6, a Halotolerant Streptomycete That Exhibits Rapid Growth and Development.</title>
        <authorList>
            <person name="Chen X."/>
            <person name="Zhang B."/>
            <person name="Zhang W."/>
            <person name="Wu X."/>
            <person name="Zhang M."/>
            <person name="Chen T."/>
            <person name="Liu G."/>
            <person name="Dyson P."/>
        </authorList>
    </citation>
    <scope>NUCLEOTIDE SEQUENCE [LARGE SCALE GENOMIC DNA]</scope>
    <source>
        <strain evidence="4 5">SPC6</strain>
    </source>
</reference>
<dbReference type="InterPro" id="IPR050486">
    <property type="entry name" value="Mannose-1P_guanyltransferase"/>
</dbReference>
<dbReference type="InterPro" id="IPR056729">
    <property type="entry name" value="GMPPB_C"/>
</dbReference>
<gene>
    <name evidence="4" type="ORF">J116_017460</name>
</gene>
<proteinExistence type="inferred from homology"/>
<comment type="caution">
    <text evidence="4">The sequence shown here is derived from an EMBL/GenBank/DDBJ whole genome shotgun (WGS) entry which is preliminary data.</text>
</comment>
<feature type="domain" description="Nucleotidyl transferase" evidence="2">
    <location>
        <begin position="4"/>
        <end position="236"/>
    </location>
</feature>
<dbReference type="Pfam" id="PF00483">
    <property type="entry name" value="NTP_transferase"/>
    <property type="match status" value="1"/>
</dbReference>
<keyword evidence="5" id="KW-1185">Reference proteome</keyword>
<name>A0A1D3DUI9_9ACTN</name>
<dbReference type="AlphaFoldDB" id="A0A1D3DUI9"/>
<accession>A0A1D3DUI9</accession>
<dbReference type="STRING" id="1306406.J116_017460"/>
<dbReference type="Gene3D" id="2.160.10.10">
    <property type="entry name" value="Hexapeptide repeat proteins"/>
    <property type="match status" value="1"/>
</dbReference>
<evidence type="ECO:0000259" key="3">
    <source>
        <dbReference type="Pfam" id="PF25087"/>
    </source>
</evidence>
<dbReference type="Gene3D" id="3.90.550.10">
    <property type="entry name" value="Spore Coat Polysaccharide Biosynthesis Protein SpsA, Chain A"/>
    <property type="match status" value="1"/>
</dbReference>
<dbReference type="OrthoDB" id="9801810at2"/>
<dbReference type="Pfam" id="PF25087">
    <property type="entry name" value="GMPPB_C"/>
    <property type="match status" value="1"/>
</dbReference>
<dbReference type="EMBL" id="ASHX02000001">
    <property type="protein sequence ID" value="OEJ95992.1"/>
    <property type="molecule type" value="Genomic_DNA"/>
</dbReference>
<evidence type="ECO:0000313" key="5">
    <source>
        <dbReference type="Proteomes" id="UP000095329"/>
    </source>
</evidence>
<organism evidence="4 5">
    <name type="scientific">Streptomyces thermolilacinus SPC6</name>
    <dbReference type="NCBI Taxonomy" id="1306406"/>
    <lineage>
        <taxon>Bacteria</taxon>
        <taxon>Bacillati</taxon>
        <taxon>Actinomycetota</taxon>
        <taxon>Actinomycetes</taxon>
        <taxon>Kitasatosporales</taxon>
        <taxon>Streptomycetaceae</taxon>
        <taxon>Streptomyces</taxon>
    </lineage>
</organism>